<evidence type="ECO:0000313" key="2">
    <source>
        <dbReference type="EMBL" id="KAK1762858.1"/>
    </source>
</evidence>
<dbReference type="AlphaFoldDB" id="A0AAJ0BT08"/>
<keyword evidence="3" id="KW-1185">Reference proteome</keyword>
<dbReference type="Proteomes" id="UP001244011">
    <property type="component" value="Unassembled WGS sequence"/>
</dbReference>
<feature type="region of interest" description="Disordered" evidence="1">
    <location>
        <begin position="198"/>
        <end position="294"/>
    </location>
</feature>
<feature type="compositionally biased region" description="Low complexity" evidence="1">
    <location>
        <begin position="151"/>
        <end position="162"/>
    </location>
</feature>
<name>A0AAJ0BT08_9PEZI</name>
<feature type="compositionally biased region" description="Basic and acidic residues" evidence="1">
    <location>
        <begin position="127"/>
        <end position="137"/>
    </location>
</feature>
<feature type="region of interest" description="Disordered" evidence="1">
    <location>
        <begin position="310"/>
        <end position="379"/>
    </location>
</feature>
<protein>
    <submittedName>
        <fullName evidence="2">Uncharacterized protein</fullName>
    </submittedName>
</protein>
<accession>A0AAJ0BT08</accession>
<sequence>MPASPSRRPPASLPNITALRQALDYGDPHLARCSAFYDDVRAFRKKFITSDGMLGPSLHDWRDRDHQDGLREMTRAYLDRDGNGLLFWPDDPSAANFNDLQYTHDRQQIENFVRMLFFRMNQQQYRNEKYKNKDRAPSADTAPPRGASTQNPIIIDNSPDINTPSPQGIAVKLEEIYDVPPSPRPTELTILPAFQPATASARKHSAPDTPGSSPSHQAKRPRQQQRKPTTKTGGHSGTKRPPGAAVPKRTSSRRVLRDDAGKEDLIVAVPPSPTAKENASRSNEEQGRRTVRVTAVDRSTVTFRFADVRPNASEHVGDTLEGGQSPPLLPSNPVNSPSDTISRPHHVLQEPAQDSEAGRDPAAHLPTPSTERRSETVEPAKFAAAAGAAPRIDFLYRVVLSRRPVYSYRKWTPSRKLEETTFAEFMDELRLQGGPDVRGLVFTVEGPGLRAVEEIRRGDELGFDSLRRQLKKVIRSQLAGRGGARGGDAPPLIFEMEIEPVRGESAVGEEDVDDEDFVI</sequence>
<reference evidence="2" key="1">
    <citation type="submission" date="2023-06" db="EMBL/GenBank/DDBJ databases">
        <title>Genome-scale phylogeny and comparative genomics of the fungal order Sordariales.</title>
        <authorList>
            <consortium name="Lawrence Berkeley National Laboratory"/>
            <person name="Hensen N."/>
            <person name="Bonometti L."/>
            <person name="Westerberg I."/>
            <person name="Brannstrom I.O."/>
            <person name="Guillou S."/>
            <person name="Cros-Aarteil S."/>
            <person name="Calhoun S."/>
            <person name="Haridas S."/>
            <person name="Kuo A."/>
            <person name="Mondo S."/>
            <person name="Pangilinan J."/>
            <person name="Riley R."/>
            <person name="Labutti K."/>
            <person name="Andreopoulos B."/>
            <person name="Lipzen A."/>
            <person name="Chen C."/>
            <person name="Yanf M."/>
            <person name="Daum C."/>
            <person name="Ng V."/>
            <person name="Clum A."/>
            <person name="Steindorff A."/>
            <person name="Ohm R."/>
            <person name="Martin F."/>
            <person name="Silar P."/>
            <person name="Natvig D."/>
            <person name="Lalanne C."/>
            <person name="Gautier V."/>
            <person name="Ament-Velasquez S.L."/>
            <person name="Kruys A."/>
            <person name="Hutchinson M.I."/>
            <person name="Powell A.J."/>
            <person name="Barry K."/>
            <person name="Miller A.N."/>
            <person name="Grigoriev I.V."/>
            <person name="Debuchy R."/>
            <person name="Gladieux P."/>
            <person name="Thoren M.H."/>
            <person name="Johannesson H."/>
        </authorList>
    </citation>
    <scope>NUCLEOTIDE SEQUENCE</scope>
    <source>
        <strain evidence="2">8032-3</strain>
    </source>
</reference>
<organism evidence="2 3">
    <name type="scientific">Phialemonium atrogriseum</name>
    <dbReference type="NCBI Taxonomy" id="1093897"/>
    <lineage>
        <taxon>Eukaryota</taxon>
        <taxon>Fungi</taxon>
        <taxon>Dikarya</taxon>
        <taxon>Ascomycota</taxon>
        <taxon>Pezizomycotina</taxon>
        <taxon>Sordariomycetes</taxon>
        <taxon>Sordariomycetidae</taxon>
        <taxon>Cephalothecales</taxon>
        <taxon>Cephalothecaceae</taxon>
        <taxon>Phialemonium</taxon>
    </lineage>
</organism>
<evidence type="ECO:0000313" key="3">
    <source>
        <dbReference type="Proteomes" id="UP001244011"/>
    </source>
</evidence>
<dbReference type="GeneID" id="85312337"/>
<feature type="region of interest" description="Disordered" evidence="1">
    <location>
        <begin position="127"/>
        <end position="166"/>
    </location>
</feature>
<evidence type="ECO:0000256" key="1">
    <source>
        <dbReference type="SAM" id="MobiDB-lite"/>
    </source>
</evidence>
<feature type="compositionally biased region" description="Basic and acidic residues" evidence="1">
    <location>
        <begin position="255"/>
        <end position="265"/>
    </location>
</feature>
<dbReference type="RefSeq" id="XP_060279071.1">
    <property type="nucleotide sequence ID" value="XM_060429150.1"/>
</dbReference>
<proteinExistence type="predicted"/>
<feature type="compositionally biased region" description="Basic residues" evidence="1">
    <location>
        <begin position="217"/>
        <end position="229"/>
    </location>
</feature>
<feature type="compositionally biased region" description="Basic and acidic residues" evidence="1">
    <location>
        <begin position="278"/>
        <end position="288"/>
    </location>
</feature>
<gene>
    <name evidence="2" type="ORF">QBC33DRAFT_551231</name>
</gene>
<comment type="caution">
    <text evidence="2">The sequence shown here is derived from an EMBL/GenBank/DDBJ whole genome shotgun (WGS) entry which is preliminary data.</text>
</comment>
<dbReference type="EMBL" id="MU839033">
    <property type="protein sequence ID" value="KAK1762858.1"/>
    <property type="molecule type" value="Genomic_DNA"/>
</dbReference>